<accession>S8EJ76</accession>
<feature type="region of interest" description="Disordered" evidence="1">
    <location>
        <begin position="94"/>
        <end position="114"/>
    </location>
</feature>
<dbReference type="InParanoid" id="S8EJ76"/>
<evidence type="ECO:0000313" key="2">
    <source>
        <dbReference type="EMBL" id="EPT03359.1"/>
    </source>
</evidence>
<evidence type="ECO:0000256" key="1">
    <source>
        <dbReference type="SAM" id="MobiDB-lite"/>
    </source>
</evidence>
<reference evidence="2 3" key="1">
    <citation type="journal article" date="2012" name="Science">
        <title>The Paleozoic origin of enzymatic lignin decomposition reconstructed from 31 fungal genomes.</title>
        <authorList>
            <person name="Floudas D."/>
            <person name="Binder M."/>
            <person name="Riley R."/>
            <person name="Barry K."/>
            <person name="Blanchette R.A."/>
            <person name="Henrissat B."/>
            <person name="Martinez A.T."/>
            <person name="Otillar R."/>
            <person name="Spatafora J.W."/>
            <person name="Yadav J.S."/>
            <person name="Aerts A."/>
            <person name="Benoit I."/>
            <person name="Boyd A."/>
            <person name="Carlson A."/>
            <person name="Copeland A."/>
            <person name="Coutinho P.M."/>
            <person name="de Vries R.P."/>
            <person name="Ferreira P."/>
            <person name="Findley K."/>
            <person name="Foster B."/>
            <person name="Gaskell J."/>
            <person name="Glotzer D."/>
            <person name="Gorecki P."/>
            <person name="Heitman J."/>
            <person name="Hesse C."/>
            <person name="Hori C."/>
            <person name="Igarashi K."/>
            <person name="Jurgens J.A."/>
            <person name="Kallen N."/>
            <person name="Kersten P."/>
            <person name="Kohler A."/>
            <person name="Kuees U."/>
            <person name="Kumar T.K.A."/>
            <person name="Kuo A."/>
            <person name="LaButti K."/>
            <person name="Larrondo L.F."/>
            <person name="Lindquist E."/>
            <person name="Ling A."/>
            <person name="Lombard V."/>
            <person name="Lucas S."/>
            <person name="Lundell T."/>
            <person name="Martin R."/>
            <person name="McLaughlin D.J."/>
            <person name="Morgenstern I."/>
            <person name="Morin E."/>
            <person name="Murat C."/>
            <person name="Nagy L.G."/>
            <person name="Nolan M."/>
            <person name="Ohm R.A."/>
            <person name="Patyshakuliyeva A."/>
            <person name="Rokas A."/>
            <person name="Ruiz-Duenas F.J."/>
            <person name="Sabat G."/>
            <person name="Salamov A."/>
            <person name="Samejima M."/>
            <person name="Schmutz J."/>
            <person name="Slot J.C."/>
            <person name="St John F."/>
            <person name="Stenlid J."/>
            <person name="Sun H."/>
            <person name="Sun S."/>
            <person name="Syed K."/>
            <person name="Tsang A."/>
            <person name="Wiebenga A."/>
            <person name="Young D."/>
            <person name="Pisabarro A."/>
            <person name="Eastwood D.C."/>
            <person name="Martin F."/>
            <person name="Cullen D."/>
            <person name="Grigoriev I.V."/>
            <person name="Hibbett D.S."/>
        </authorList>
    </citation>
    <scope>NUCLEOTIDE SEQUENCE</scope>
    <source>
        <strain evidence="3">FP-58527</strain>
    </source>
</reference>
<dbReference type="HOGENOM" id="CLU_1758842_0_0_1"/>
<dbReference type="EMBL" id="KE504130">
    <property type="protein sequence ID" value="EPT03359.1"/>
    <property type="molecule type" value="Genomic_DNA"/>
</dbReference>
<proteinExistence type="predicted"/>
<name>S8EJ76_FOMSC</name>
<sequence>MTVDVLKDGTRRRARRCTLADAPCEAPARRYAAAADSAPAFRCRADSLRPRSPALHPRRRIAGDSAASRGPSILGRVVGIVLPISGAASAATAYSHRVHSTHGPSTRRTPPSAFPLPRLFSSDLASLRLSDEPDTAVGQGGALRLGRA</sequence>
<dbReference type="AlphaFoldDB" id="S8EJ76"/>
<protein>
    <submittedName>
        <fullName evidence="2">Uncharacterized protein</fullName>
    </submittedName>
</protein>
<organism evidence="2 3">
    <name type="scientific">Fomitopsis schrenkii</name>
    <name type="common">Brown rot fungus</name>
    <dbReference type="NCBI Taxonomy" id="2126942"/>
    <lineage>
        <taxon>Eukaryota</taxon>
        <taxon>Fungi</taxon>
        <taxon>Dikarya</taxon>
        <taxon>Basidiomycota</taxon>
        <taxon>Agaricomycotina</taxon>
        <taxon>Agaricomycetes</taxon>
        <taxon>Polyporales</taxon>
        <taxon>Fomitopsis</taxon>
    </lineage>
</organism>
<dbReference type="Proteomes" id="UP000015241">
    <property type="component" value="Unassembled WGS sequence"/>
</dbReference>
<evidence type="ECO:0000313" key="3">
    <source>
        <dbReference type="Proteomes" id="UP000015241"/>
    </source>
</evidence>
<gene>
    <name evidence="2" type="ORF">FOMPIDRAFT_1046910</name>
</gene>
<keyword evidence="3" id="KW-1185">Reference proteome</keyword>